<dbReference type="Proteomes" id="UP000825729">
    <property type="component" value="Unassembled WGS sequence"/>
</dbReference>
<sequence length="234" mass="25485">MKFLSKQANEAVRQKERRRRKEEERKQVSGAHVVTRVKGVGPAKGQEREKRKSGSEKDGTDPVGPDEAGEGGRGRLGKVGPACGVPTFGKGEGALERGGGGFWTGAEEAGPGEREGTDVGSHREDPTVTLNNFLVFGFFFEYGTLAGKVGYCGIMRVASAGMNCVNLLKQILTANFLLFCQEYKKGPKYEVLSTANSFDRSGKEKEKRRRSETGQGEGYFLHLIISTSIMQNLT</sequence>
<evidence type="ECO:0000256" key="1">
    <source>
        <dbReference type="SAM" id="MobiDB-lite"/>
    </source>
</evidence>
<evidence type="ECO:0000313" key="3">
    <source>
        <dbReference type="Proteomes" id="UP000825729"/>
    </source>
</evidence>
<name>A0AAV7F4Y3_ARIFI</name>
<feature type="region of interest" description="Disordered" evidence="1">
    <location>
        <begin position="1"/>
        <end position="82"/>
    </location>
</feature>
<accession>A0AAV7F4Y3</accession>
<keyword evidence="3" id="KW-1185">Reference proteome</keyword>
<evidence type="ECO:0000313" key="2">
    <source>
        <dbReference type="EMBL" id="KAG9456113.1"/>
    </source>
</evidence>
<protein>
    <submittedName>
        <fullName evidence="2">Uncharacterized protein</fullName>
    </submittedName>
</protein>
<proteinExistence type="predicted"/>
<dbReference type="EMBL" id="JAINDJ010000002">
    <property type="protein sequence ID" value="KAG9456113.1"/>
    <property type="molecule type" value="Genomic_DNA"/>
</dbReference>
<feature type="compositionally biased region" description="Basic and acidic residues" evidence="1">
    <location>
        <begin position="45"/>
        <end position="60"/>
    </location>
</feature>
<comment type="caution">
    <text evidence="2">The sequence shown here is derived from an EMBL/GenBank/DDBJ whole genome shotgun (WGS) entry which is preliminary data.</text>
</comment>
<dbReference type="AlphaFoldDB" id="A0AAV7F4Y3"/>
<organism evidence="2 3">
    <name type="scientific">Aristolochia fimbriata</name>
    <name type="common">White veined hardy Dutchman's pipe vine</name>
    <dbReference type="NCBI Taxonomy" id="158543"/>
    <lineage>
        <taxon>Eukaryota</taxon>
        <taxon>Viridiplantae</taxon>
        <taxon>Streptophyta</taxon>
        <taxon>Embryophyta</taxon>
        <taxon>Tracheophyta</taxon>
        <taxon>Spermatophyta</taxon>
        <taxon>Magnoliopsida</taxon>
        <taxon>Magnoliidae</taxon>
        <taxon>Piperales</taxon>
        <taxon>Aristolochiaceae</taxon>
        <taxon>Aristolochia</taxon>
    </lineage>
</organism>
<reference evidence="2 3" key="1">
    <citation type="submission" date="2021-07" db="EMBL/GenBank/DDBJ databases">
        <title>The Aristolochia fimbriata genome: insights into angiosperm evolution, floral development and chemical biosynthesis.</title>
        <authorList>
            <person name="Jiao Y."/>
        </authorList>
    </citation>
    <scope>NUCLEOTIDE SEQUENCE [LARGE SCALE GENOMIC DNA]</scope>
    <source>
        <strain evidence="2">IBCAS-2021</strain>
        <tissue evidence="2">Leaf</tissue>
    </source>
</reference>
<gene>
    <name evidence="2" type="ORF">H6P81_000621</name>
</gene>